<evidence type="ECO:0000259" key="8">
    <source>
        <dbReference type="PROSITE" id="PS50850"/>
    </source>
</evidence>
<dbReference type="Gene3D" id="1.20.1250.20">
    <property type="entry name" value="MFS general substrate transporter like domains"/>
    <property type="match status" value="1"/>
</dbReference>
<accession>A0A1M6L296</accession>
<keyword evidence="3" id="KW-1003">Cell membrane</keyword>
<reference evidence="9 10" key="1">
    <citation type="submission" date="2016-11" db="EMBL/GenBank/DDBJ databases">
        <authorList>
            <person name="Jaros S."/>
            <person name="Januszkiewicz K."/>
            <person name="Wedrychowicz H."/>
        </authorList>
    </citation>
    <scope>NUCLEOTIDE SEQUENCE [LARGE SCALE GENOMIC DNA]</scope>
    <source>
        <strain evidence="9 10">DSM 17477</strain>
    </source>
</reference>
<feature type="transmembrane region" description="Helical" evidence="7">
    <location>
        <begin position="152"/>
        <end position="172"/>
    </location>
</feature>
<dbReference type="Proteomes" id="UP000184052">
    <property type="component" value="Unassembled WGS sequence"/>
</dbReference>
<keyword evidence="4 7" id="KW-0812">Transmembrane</keyword>
<dbReference type="STRING" id="1121476.SAMN02745751_03053"/>
<keyword evidence="10" id="KW-1185">Reference proteome</keyword>
<sequence>MKFSFKGAVKSVKTNYGGLPRSIYILFIARIINRLGGFVYSFLALYLKTKLGMSEGDIANYVLLNGAVSMLSPFIGGYVADKKGRKIIFVSVQFLGSLFFVACGILTDTRPEIIPVLLIIASFLYNMVGPINNAMVADITKNQDERRRSYSLIYLGINIGVAIGPILGGFLLANYVKWFFLGDAITTMISVVLIALFVKETMLSNEEMEEAEGGEKMESGFTAGIFIKKPVLLMYTMFAIFNSAVYAQMGFGLSLHMDHVFGGQYGAAYYGMLISFNAVVVLSLTILLTELLKRFRPVYNVALASLLNTIGFGMIAFIGSRLPLYFMSVFIWTVAEIVMVTNSNVFIMSHTPVNYRGRFSAIIEFLMGAGFVVSPRIMSYMMVNFSYETAWKGIGAISIVAFLGFMATGYMDKRINGTASMKGASTESSD</sequence>
<feature type="transmembrane region" description="Helical" evidence="7">
    <location>
        <begin position="23"/>
        <end position="46"/>
    </location>
</feature>
<dbReference type="AlphaFoldDB" id="A0A1M6L296"/>
<feature type="transmembrane region" description="Helical" evidence="7">
    <location>
        <begin position="299"/>
        <end position="318"/>
    </location>
</feature>
<gene>
    <name evidence="9" type="ORF">SAMN02745751_03053</name>
</gene>
<evidence type="ECO:0000256" key="7">
    <source>
        <dbReference type="SAM" id="Phobius"/>
    </source>
</evidence>
<evidence type="ECO:0000256" key="3">
    <source>
        <dbReference type="ARBA" id="ARBA00022475"/>
    </source>
</evidence>
<organism evidence="9 10">
    <name type="scientific">Dethiosulfatibacter aminovorans DSM 17477</name>
    <dbReference type="NCBI Taxonomy" id="1121476"/>
    <lineage>
        <taxon>Bacteria</taxon>
        <taxon>Bacillati</taxon>
        <taxon>Bacillota</taxon>
        <taxon>Tissierellia</taxon>
        <taxon>Dethiosulfatibacter</taxon>
    </lineage>
</organism>
<evidence type="ECO:0000313" key="9">
    <source>
        <dbReference type="EMBL" id="SHJ65307.1"/>
    </source>
</evidence>
<feature type="transmembrane region" description="Helical" evidence="7">
    <location>
        <begin position="58"/>
        <end position="80"/>
    </location>
</feature>
<feature type="transmembrane region" description="Helical" evidence="7">
    <location>
        <begin position="267"/>
        <end position="287"/>
    </location>
</feature>
<name>A0A1M6L296_9FIRM</name>
<keyword evidence="2" id="KW-0813">Transport</keyword>
<feature type="transmembrane region" description="Helical" evidence="7">
    <location>
        <begin position="359"/>
        <end position="378"/>
    </location>
</feature>
<dbReference type="RefSeq" id="WP_073050432.1">
    <property type="nucleotide sequence ID" value="NZ_FQZL01000029.1"/>
</dbReference>
<feature type="domain" description="Major facilitator superfamily (MFS) profile" evidence="8">
    <location>
        <begin position="22"/>
        <end position="416"/>
    </location>
</feature>
<evidence type="ECO:0000256" key="1">
    <source>
        <dbReference type="ARBA" id="ARBA00004651"/>
    </source>
</evidence>
<dbReference type="InterPro" id="IPR011701">
    <property type="entry name" value="MFS"/>
</dbReference>
<dbReference type="SUPFAM" id="SSF103473">
    <property type="entry name" value="MFS general substrate transporter"/>
    <property type="match status" value="1"/>
</dbReference>
<dbReference type="Pfam" id="PF07690">
    <property type="entry name" value="MFS_1"/>
    <property type="match status" value="1"/>
</dbReference>
<feature type="transmembrane region" description="Helical" evidence="7">
    <location>
        <begin position="113"/>
        <end position="131"/>
    </location>
</feature>
<dbReference type="InterPro" id="IPR020846">
    <property type="entry name" value="MFS_dom"/>
</dbReference>
<dbReference type="InterPro" id="IPR050171">
    <property type="entry name" value="MFS_Transporters"/>
</dbReference>
<proteinExistence type="predicted"/>
<evidence type="ECO:0000256" key="4">
    <source>
        <dbReference type="ARBA" id="ARBA00022692"/>
    </source>
</evidence>
<dbReference type="EMBL" id="FQZL01000029">
    <property type="protein sequence ID" value="SHJ65307.1"/>
    <property type="molecule type" value="Genomic_DNA"/>
</dbReference>
<feature type="transmembrane region" description="Helical" evidence="7">
    <location>
        <begin position="324"/>
        <end position="347"/>
    </location>
</feature>
<feature type="transmembrane region" description="Helical" evidence="7">
    <location>
        <begin position="390"/>
        <end position="411"/>
    </location>
</feature>
<keyword evidence="5 7" id="KW-1133">Transmembrane helix</keyword>
<evidence type="ECO:0000256" key="6">
    <source>
        <dbReference type="ARBA" id="ARBA00023136"/>
    </source>
</evidence>
<protein>
    <submittedName>
        <fullName evidence="9">Na+/melibiose symporter</fullName>
    </submittedName>
</protein>
<dbReference type="PROSITE" id="PS50850">
    <property type="entry name" value="MFS"/>
    <property type="match status" value="1"/>
</dbReference>
<comment type="subcellular location">
    <subcellularLocation>
        <location evidence="1">Cell membrane</location>
        <topology evidence="1">Multi-pass membrane protein</topology>
    </subcellularLocation>
</comment>
<feature type="transmembrane region" description="Helical" evidence="7">
    <location>
        <begin position="178"/>
        <end position="198"/>
    </location>
</feature>
<feature type="transmembrane region" description="Helical" evidence="7">
    <location>
        <begin position="87"/>
        <end position="107"/>
    </location>
</feature>
<evidence type="ECO:0000256" key="2">
    <source>
        <dbReference type="ARBA" id="ARBA00022448"/>
    </source>
</evidence>
<evidence type="ECO:0000256" key="5">
    <source>
        <dbReference type="ARBA" id="ARBA00022989"/>
    </source>
</evidence>
<dbReference type="PANTHER" id="PTHR23517">
    <property type="entry name" value="RESISTANCE PROTEIN MDTM, PUTATIVE-RELATED-RELATED"/>
    <property type="match status" value="1"/>
</dbReference>
<dbReference type="GO" id="GO:0022857">
    <property type="term" value="F:transmembrane transporter activity"/>
    <property type="evidence" value="ECO:0007669"/>
    <property type="project" value="InterPro"/>
</dbReference>
<dbReference type="GO" id="GO:0005886">
    <property type="term" value="C:plasma membrane"/>
    <property type="evidence" value="ECO:0007669"/>
    <property type="project" value="UniProtKB-SubCell"/>
</dbReference>
<evidence type="ECO:0000313" key="10">
    <source>
        <dbReference type="Proteomes" id="UP000184052"/>
    </source>
</evidence>
<feature type="transmembrane region" description="Helical" evidence="7">
    <location>
        <begin position="232"/>
        <end position="255"/>
    </location>
</feature>
<keyword evidence="6 7" id="KW-0472">Membrane</keyword>
<dbReference type="InterPro" id="IPR036259">
    <property type="entry name" value="MFS_trans_sf"/>
</dbReference>